<feature type="domain" description="DUF6534" evidence="3">
    <location>
        <begin position="163"/>
        <end position="248"/>
    </location>
</feature>
<feature type="region of interest" description="Disordered" evidence="1">
    <location>
        <begin position="257"/>
        <end position="285"/>
    </location>
</feature>
<gene>
    <name evidence="4" type="ORF">CONPUDRAFT_83197</name>
</gene>
<accession>A0A5M3MLS7</accession>
<keyword evidence="2" id="KW-1133">Transmembrane helix</keyword>
<keyword evidence="5" id="KW-1185">Reference proteome</keyword>
<dbReference type="Pfam" id="PF20152">
    <property type="entry name" value="DUF6534"/>
    <property type="match status" value="1"/>
</dbReference>
<feature type="transmembrane region" description="Helical" evidence="2">
    <location>
        <begin position="152"/>
        <end position="175"/>
    </location>
</feature>
<dbReference type="OMA" id="LMHSKIM"/>
<dbReference type="EMBL" id="JH711580">
    <property type="protein sequence ID" value="EIW79997.1"/>
    <property type="molecule type" value="Genomic_DNA"/>
</dbReference>
<feature type="transmembrane region" description="Helical" evidence="2">
    <location>
        <begin position="12"/>
        <end position="34"/>
    </location>
</feature>
<evidence type="ECO:0000313" key="4">
    <source>
        <dbReference type="EMBL" id="EIW79997.1"/>
    </source>
</evidence>
<dbReference type="InterPro" id="IPR045339">
    <property type="entry name" value="DUF6534"/>
</dbReference>
<reference evidence="5" key="1">
    <citation type="journal article" date="2012" name="Science">
        <title>The Paleozoic origin of enzymatic lignin decomposition reconstructed from 31 fungal genomes.</title>
        <authorList>
            <person name="Floudas D."/>
            <person name="Binder M."/>
            <person name="Riley R."/>
            <person name="Barry K."/>
            <person name="Blanchette R.A."/>
            <person name="Henrissat B."/>
            <person name="Martinez A.T."/>
            <person name="Otillar R."/>
            <person name="Spatafora J.W."/>
            <person name="Yadav J.S."/>
            <person name="Aerts A."/>
            <person name="Benoit I."/>
            <person name="Boyd A."/>
            <person name="Carlson A."/>
            <person name="Copeland A."/>
            <person name="Coutinho P.M."/>
            <person name="de Vries R.P."/>
            <person name="Ferreira P."/>
            <person name="Findley K."/>
            <person name="Foster B."/>
            <person name="Gaskell J."/>
            <person name="Glotzer D."/>
            <person name="Gorecki P."/>
            <person name="Heitman J."/>
            <person name="Hesse C."/>
            <person name="Hori C."/>
            <person name="Igarashi K."/>
            <person name="Jurgens J.A."/>
            <person name="Kallen N."/>
            <person name="Kersten P."/>
            <person name="Kohler A."/>
            <person name="Kuees U."/>
            <person name="Kumar T.K.A."/>
            <person name="Kuo A."/>
            <person name="LaButti K."/>
            <person name="Larrondo L.F."/>
            <person name="Lindquist E."/>
            <person name="Ling A."/>
            <person name="Lombard V."/>
            <person name="Lucas S."/>
            <person name="Lundell T."/>
            <person name="Martin R."/>
            <person name="McLaughlin D.J."/>
            <person name="Morgenstern I."/>
            <person name="Morin E."/>
            <person name="Murat C."/>
            <person name="Nagy L.G."/>
            <person name="Nolan M."/>
            <person name="Ohm R.A."/>
            <person name="Patyshakuliyeva A."/>
            <person name="Rokas A."/>
            <person name="Ruiz-Duenas F.J."/>
            <person name="Sabat G."/>
            <person name="Salamov A."/>
            <person name="Samejima M."/>
            <person name="Schmutz J."/>
            <person name="Slot J.C."/>
            <person name="St John F."/>
            <person name="Stenlid J."/>
            <person name="Sun H."/>
            <person name="Sun S."/>
            <person name="Syed K."/>
            <person name="Tsang A."/>
            <person name="Wiebenga A."/>
            <person name="Young D."/>
            <person name="Pisabarro A."/>
            <person name="Eastwood D.C."/>
            <person name="Martin F."/>
            <person name="Cullen D."/>
            <person name="Grigoriev I.V."/>
            <person name="Hibbett D.S."/>
        </authorList>
    </citation>
    <scope>NUCLEOTIDE SEQUENCE [LARGE SCALE GENOMIC DNA]</scope>
    <source>
        <strain evidence="5">RWD-64-598 SS2</strain>
    </source>
</reference>
<dbReference type="PANTHER" id="PTHR40465:SF1">
    <property type="entry name" value="DUF6534 DOMAIN-CONTAINING PROTEIN"/>
    <property type="match status" value="1"/>
</dbReference>
<proteinExistence type="predicted"/>
<organism evidence="4 5">
    <name type="scientific">Coniophora puteana (strain RWD-64-598)</name>
    <name type="common">Brown rot fungus</name>
    <dbReference type="NCBI Taxonomy" id="741705"/>
    <lineage>
        <taxon>Eukaryota</taxon>
        <taxon>Fungi</taxon>
        <taxon>Dikarya</taxon>
        <taxon>Basidiomycota</taxon>
        <taxon>Agaricomycotina</taxon>
        <taxon>Agaricomycetes</taxon>
        <taxon>Agaricomycetidae</taxon>
        <taxon>Boletales</taxon>
        <taxon>Coniophorineae</taxon>
        <taxon>Coniophoraceae</taxon>
        <taxon>Coniophora</taxon>
    </lineage>
</organism>
<dbReference type="OrthoDB" id="3265526at2759"/>
<evidence type="ECO:0000256" key="2">
    <source>
        <dbReference type="SAM" id="Phobius"/>
    </source>
</evidence>
<dbReference type="PANTHER" id="PTHR40465">
    <property type="entry name" value="CHROMOSOME 1, WHOLE GENOME SHOTGUN SEQUENCE"/>
    <property type="match status" value="1"/>
</dbReference>
<keyword evidence="2" id="KW-0812">Transmembrane</keyword>
<protein>
    <recommendedName>
        <fullName evidence="3">DUF6534 domain-containing protein</fullName>
    </recommendedName>
</protein>
<feature type="transmembrane region" description="Helical" evidence="2">
    <location>
        <begin position="46"/>
        <end position="67"/>
    </location>
</feature>
<feature type="transmembrane region" description="Helical" evidence="2">
    <location>
        <begin position="117"/>
        <end position="140"/>
    </location>
</feature>
<name>A0A5M3MLS7_CONPW</name>
<keyword evidence="2" id="KW-0472">Membrane</keyword>
<evidence type="ECO:0000256" key="1">
    <source>
        <dbReference type="SAM" id="MobiDB-lite"/>
    </source>
</evidence>
<dbReference type="KEGG" id="cput:CONPUDRAFT_83197"/>
<feature type="transmembrane region" description="Helical" evidence="2">
    <location>
        <begin position="195"/>
        <end position="218"/>
    </location>
</feature>
<dbReference type="AlphaFoldDB" id="A0A5M3MLS7"/>
<comment type="caution">
    <text evidence="4">The sequence shown here is derived from an EMBL/GenBank/DDBJ whole genome shotgun (WGS) entry which is preliminary data.</text>
</comment>
<dbReference type="GeneID" id="19210545"/>
<dbReference type="RefSeq" id="XP_007770302.1">
    <property type="nucleotide sequence ID" value="XM_007772112.1"/>
</dbReference>
<dbReference type="Proteomes" id="UP000053558">
    <property type="component" value="Unassembled WGS sequence"/>
</dbReference>
<evidence type="ECO:0000259" key="3">
    <source>
        <dbReference type="Pfam" id="PF20152"/>
    </source>
</evidence>
<evidence type="ECO:0000313" key="5">
    <source>
        <dbReference type="Proteomes" id="UP000053558"/>
    </source>
</evidence>
<sequence length="326" mass="36589">MANPAEAAQGPILIGIFINLILYGVRCTQAFIYYTTFKKDRMFIQLFVGFLLIADTVKVVFDMVYIYDNLVIHFGDASYIAAANWLFNTDPALNGIIGATVQAFFAWRVKNLTRNNWAFGVIVFFLVSEGLCGVGTAIACQIVPEFQNFQRFEVIVILWLASAAICDCVVTASLVYHLQTHKQGFRRSDTIIDKIIALTVQTGMITAVWATVDLILFLTSTDGYHLIFNYNLANLYSNCIMSTLNARMYFREAAESGKPSWNDRSQDRSTPHNIELMNHQGSNQRPPCVFVEVESQRVIETTKGTSLDGEIELETSGSDKTYGWSK</sequence>